<dbReference type="PANTHER" id="PTHR30580">
    <property type="entry name" value="PRIMOSOMAL PROTEIN N"/>
    <property type="match status" value="1"/>
</dbReference>
<dbReference type="InterPro" id="IPR027417">
    <property type="entry name" value="P-loop_NTPase"/>
</dbReference>
<evidence type="ECO:0000259" key="12">
    <source>
        <dbReference type="PROSITE" id="PS51192"/>
    </source>
</evidence>
<comment type="catalytic activity">
    <reaction evidence="11">
        <text>Couples ATP hydrolysis with the unwinding of duplex DNA by translocating in the 3'-5' direction.</text>
        <dbReference type="EC" id="5.6.2.4"/>
    </reaction>
</comment>
<dbReference type="InterPro" id="IPR014001">
    <property type="entry name" value="Helicase_ATP-bd"/>
</dbReference>
<dbReference type="NCBIfam" id="TIGR00595">
    <property type="entry name" value="priA"/>
    <property type="match status" value="1"/>
</dbReference>
<evidence type="ECO:0000256" key="8">
    <source>
        <dbReference type="ARBA" id="ARBA00022840"/>
    </source>
</evidence>
<protein>
    <recommendedName>
        <fullName evidence="11">Replication restart protein PriA</fullName>
    </recommendedName>
    <alternativeName>
        <fullName evidence="11">ATP-dependent DNA helicase PriA</fullName>
        <ecNumber evidence="11">5.6.2.4</ecNumber>
    </alternativeName>
    <alternativeName>
        <fullName evidence="11">DNA 3'-5' helicase PriA</fullName>
    </alternativeName>
</protein>
<dbReference type="SMART" id="SM00487">
    <property type="entry name" value="DEXDc"/>
    <property type="match status" value="1"/>
</dbReference>
<dbReference type="InterPro" id="IPR001650">
    <property type="entry name" value="Helicase_C-like"/>
</dbReference>
<dbReference type="EC" id="5.6.2.4" evidence="11"/>
<keyword evidence="1 11" id="KW-0639">Primosome</keyword>
<evidence type="ECO:0000256" key="7">
    <source>
        <dbReference type="ARBA" id="ARBA00022833"/>
    </source>
</evidence>
<comment type="similarity">
    <text evidence="11">Belongs to the helicase family. PriA subfamily.</text>
</comment>
<dbReference type="InterPro" id="IPR041236">
    <property type="entry name" value="PriA_C"/>
</dbReference>
<dbReference type="SMART" id="SM00490">
    <property type="entry name" value="HELICc"/>
    <property type="match status" value="1"/>
</dbReference>
<keyword evidence="5 11" id="KW-0378">Hydrolase</keyword>
<dbReference type="InterPro" id="IPR002464">
    <property type="entry name" value="DNA/RNA_helicase_DEAH_CS"/>
</dbReference>
<dbReference type="Pfam" id="PF18319">
    <property type="entry name" value="Zn_ribbon_PriA"/>
    <property type="match status" value="1"/>
</dbReference>
<dbReference type="Pfam" id="PF18074">
    <property type="entry name" value="PriA_C"/>
    <property type="match status" value="1"/>
</dbReference>
<evidence type="ECO:0000256" key="5">
    <source>
        <dbReference type="ARBA" id="ARBA00022801"/>
    </source>
</evidence>
<accession>A0ABY8WW25</accession>
<keyword evidence="14" id="KW-1185">Reference proteome</keyword>
<dbReference type="SUPFAM" id="SSF52540">
    <property type="entry name" value="P-loop containing nucleoside triphosphate hydrolases"/>
    <property type="match status" value="1"/>
</dbReference>
<organism evidence="13 14">
    <name type="scientific">Candidatus Southlakia epibionticum</name>
    <dbReference type="NCBI Taxonomy" id="3043284"/>
    <lineage>
        <taxon>Bacteria</taxon>
        <taxon>Candidatus Saccharimonadota</taxon>
        <taxon>Candidatus Saccharimonadia</taxon>
        <taxon>Candidatus Saccharimonadales</taxon>
        <taxon>Candidatus Saccharimonadaceae</taxon>
        <taxon>Candidatus Southlakia</taxon>
    </lineage>
</organism>
<evidence type="ECO:0000313" key="13">
    <source>
        <dbReference type="EMBL" id="WIO45796.1"/>
    </source>
</evidence>
<dbReference type="InterPro" id="IPR011545">
    <property type="entry name" value="DEAD/DEAH_box_helicase_dom"/>
</dbReference>
<keyword evidence="9 11" id="KW-0238">DNA-binding</keyword>
<dbReference type="InterPro" id="IPR042115">
    <property type="entry name" value="PriA_3primeBD_sf"/>
</dbReference>
<comment type="catalytic activity">
    <reaction evidence="11">
        <text>ATP + H2O = ADP + phosphate + H(+)</text>
        <dbReference type="Rhea" id="RHEA:13065"/>
        <dbReference type="ChEBI" id="CHEBI:15377"/>
        <dbReference type="ChEBI" id="CHEBI:15378"/>
        <dbReference type="ChEBI" id="CHEBI:30616"/>
        <dbReference type="ChEBI" id="CHEBI:43474"/>
        <dbReference type="ChEBI" id="CHEBI:456216"/>
        <dbReference type="EC" id="5.6.2.4"/>
    </reaction>
</comment>
<dbReference type="Gene3D" id="3.40.50.300">
    <property type="entry name" value="P-loop containing nucleotide triphosphate hydrolases"/>
    <property type="match status" value="2"/>
</dbReference>
<feature type="domain" description="Helicase ATP-binding" evidence="12">
    <location>
        <begin position="140"/>
        <end position="306"/>
    </location>
</feature>
<gene>
    <name evidence="11 13" type="primary">priA</name>
    <name evidence="13" type="ORF">SEML1_0166</name>
</gene>
<evidence type="ECO:0000256" key="1">
    <source>
        <dbReference type="ARBA" id="ARBA00022515"/>
    </source>
</evidence>
<evidence type="ECO:0000313" key="14">
    <source>
        <dbReference type="Proteomes" id="UP001177295"/>
    </source>
</evidence>
<evidence type="ECO:0000256" key="4">
    <source>
        <dbReference type="ARBA" id="ARBA00022741"/>
    </source>
</evidence>
<feature type="binding site" evidence="11">
    <location>
        <position position="411"/>
    </location>
    <ligand>
        <name>Zn(2+)</name>
        <dbReference type="ChEBI" id="CHEBI:29105"/>
        <label>1</label>
    </ligand>
</feature>
<keyword evidence="2 11" id="KW-0235">DNA replication</keyword>
<dbReference type="InterPro" id="IPR005259">
    <property type="entry name" value="PriA"/>
</dbReference>
<feature type="binding site" evidence="11">
    <location>
        <position position="377"/>
    </location>
    <ligand>
        <name>Zn(2+)</name>
        <dbReference type="ChEBI" id="CHEBI:29105"/>
        <label>2</label>
    </ligand>
</feature>
<dbReference type="Pfam" id="PF00271">
    <property type="entry name" value="Helicase_C"/>
    <property type="match status" value="1"/>
</dbReference>
<feature type="binding site" evidence="11">
    <location>
        <position position="408"/>
    </location>
    <ligand>
        <name>Zn(2+)</name>
        <dbReference type="ChEBI" id="CHEBI:29105"/>
        <label>1</label>
    </ligand>
</feature>
<keyword evidence="6 11" id="KW-0347">Helicase</keyword>
<dbReference type="Gene3D" id="3.40.1440.60">
    <property type="entry name" value="PriA, 3(prime) DNA-binding domain"/>
    <property type="match status" value="1"/>
</dbReference>
<dbReference type="Proteomes" id="UP001177295">
    <property type="component" value="Chromosome"/>
</dbReference>
<dbReference type="EMBL" id="CP124550">
    <property type="protein sequence ID" value="WIO45796.1"/>
    <property type="molecule type" value="Genomic_DNA"/>
</dbReference>
<keyword evidence="10 11" id="KW-0413">Isomerase</keyword>
<feature type="binding site" evidence="11">
    <location>
        <position position="380"/>
    </location>
    <ligand>
        <name>Zn(2+)</name>
        <dbReference type="ChEBI" id="CHEBI:29105"/>
        <label>2</label>
    </ligand>
</feature>
<name>A0ABY8WW25_9BACT</name>
<dbReference type="InterPro" id="IPR041222">
    <property type="entry name" value="PriA_3primeBD"/>
</dbReference>
<keyword evidence="4 11" id="KW-0547">Nucleotide-binding</keyword>
<keyword evidence="8 11" id="KW-0067">ATP-binding</keyword>
<comment type="subunit">
    <text evidence="11">Component of the replication restart primosome.</text>
</comment>
<dbReference type="Pfam" id="PF17764">
    <property type="entry name" value="PriA_3primeBD"/>
    <property type="match status" value="1"/>
</dbReference>
<feature type="binding site" evidence="11">
    <location>
        <position position="368"/>
    </location>
    <ligand>
        <name>Zn(2+)</name>
        <dbReference type="ChEBI" id="CHEBI:29105"/>
        <label>1</label>
    </ligand>
</feature>
<evidence type="ECO:0000256" key="9">
    <source>
        <dbReference type="ARBA" id="ARBA00023125"/>
    </source>
</evidence>
<dbReference type="PROSITE" id="PS00690">
    <property type="entry name" value="DEAH_ATP_HELICASE"/>
    <property type="match status" value="1"/>
</dbReference>
<comment type="cofactor">
    <cofactor evidence="11">
        <name>Zn(2+)</name>
        <dbReference type="ChEBI" id="CHEBI:29105"/>
    </cofactor>
    <text evidence="11">Binds 2 zinc ions per subunit.</text>
</comment>
<comment type="function">
    <text evidence="11">Initiates the restart of stalled replication forks, which reloads the replicative helicase on sites other than the origin of replication. Recognizes and binds to abandoned replication forks and remodels them to uncover a helicase loading site. Promotes assembly of the primosome at these replication forks.</text>
</comment>
<evidence type="ECO:0000256" key="2">
    <source>
        <dbReference type="ARBA" id="ARBA00022705"/>
    </source>
</evidence>
<dbReference type="InterPro" id="IPR040498">
    <property type="entry name" value="PriA_CRR"/>
</dbReference>
<evidence type="ECO:0000256" key="10">
    <source>
        <dbReference type="ARBA" id="ARBA00023235"/>
    </source>
</evidence>
<proteinExistence type="inferred from homology"/>
<reference evidence="13 14" key="1">
    <citation type="journal article" date="2023" name="Cell">
        <title>Genetic manipulation of Patescibacteria provides mechanistic insights into microbial dark matter and the epibiotic lifestyle.</title>
        <authorList>
            <person name="Wang Y."/>
            <person name="Gallagher L.A."/>
            <person name="Andrade P.A."/>
            <person name="Liu A."/>
            <person name="Humphreys I.R."/>
            <person name="Turkarslan S."/>
            <person name="Cutler K.J."/>
            <person name="Arrieta-Ortiz M.L."/>
            <person name="Li Y."/>
            <person name="Radey M.C."/>
            <person name="McLean J.S."/>
            <person name="Cong Q."/>
            <person name="Baker D."/>
            <person name="Baliga N.S."/>
            <person name="Peterson S.B."/>
            <person name="Mougous J.D."/>
        </authorList>
    </citation>
    <scope>NUCLEOTIDE SEQUENCE [LARGE SCALE GENOMIC DNA]</scope>
    <source>
        <strain evidence="13 14">ML1</strain>
    </source>
</reference>
<dbReference type="PROSITE" id="PS51192">
    <property type="entry name" value="HELICASE_ATP_BIND_1"/>
    <property type="match status" value="1"/>
</dbReference>
<dbReference type="PANTHER" id="PTHR30580:SF0">
    <property type="entry name" value="PRIMOSOMAL PROTEIN N"/>
    <property type="match status" value="1"/>
</dbReference>
<feature type="binding site" evidence="11">
    <location>
        <position position="395"/>
    </location>
    <ligand>
        <name>Zn(2+)</name>
        <dbReference type="ChEBI" id="CHEBI:29105"/>
        <label>2</label>
    </ligand>
</feature>
<feature type="binding site" evidence="11">
    <location>
        <position position="398"/>
    </location>
    <ligand>
        <name>Zn(2+)</name>
        <dbReference type="ChEBI" id="CHEBI:29105"/>
        <label>2</label>
    </ligand>
</feature>
<keyword evidence="7 11" id="KW-0862">Zinc</keyword>
<dbReference type="Pfam" id="PF00270">
    <property type="entry name" value="DEAD"/>
    <property type="match status" value="1"/>
</dbReference>
<evidence type="ECO:0000256" key="6">
    <source>
        <dbReference type="ARBA" id="ARBA00022806"/>
    </source>
</evidence>
<evidence type="ECO:0000256" key="11">
    <source>
        <dbReference type="HAMAP-Rule" id="MF_00983"/>
    </source>
</evidence>
<sequence>MQGIIPCMHYYDVAPIKIVRAGSDYFTYCSEQVLQIGQLVTIPVGKLLLTGVVIKHTRKPAYDTRAVTSALDIPPLPNPLLKTALWMARYYAAPLATTLQTILPRGLAKKRRAAAYSRQTISRNRTHYLLNKDQQAAVDALTQRTNGTALLHGVTGSGKTAVYITYAKHIMAQQKSVIILVPEIALTSQLIAEFEQHFSDILLTHSQQTESARHQIWLNALQSTIPRIAVGPRSALFLPLTHIGAIIIDEAHEPSFKQDQSPRYSALRVAATLGAHHGAPVIQGSATPLINEYYLATHTNSSIITLPRRAQAAPPPHVDIINMTSKTNFVQHRFLSDSLLARITVSLEHKQQILLFHNRRGSASTTLCTNCGWSAICPRCFVPFTLHIDKHILQCHICGNTAPVPTSCPDCHETDIVHKGIGTKLIELEIRKLFPHATVARFDGDTAAAHTLEKRYQELYDGTIDIIIGTQVVAKGLDLPHLGTVGVIQADAGLALPDFMARERTFQLLSQVVGRVGRTNQQTNVVIQSYQPHDETIRTGAAQDYAAFYTTELARRRKSHFPPFTYLLKLTCIYKTEKAAINNAQILAKKLRTDYPNLYIFGPTPAFYERQRDTYRWQIVVKSPTRTTLLNIIAQLPPTRWQYDIDPMNLL</sequence>
<evidence type="ECO:0000256" key="3">
    <source>
        <dbReference type="ARBA" id="ARBA00022723"/>
    </source>
</evidence>
<feature type="binding site" evidence="11">
    <location>
        <position position="371"/>
    </location>
    <ligand>
        <name>Zn(2+)</name>
        <dbReference type="ChEBI" id="CHEBI:29105"/>
        <label>1</label>
    </ligand>
</feature>
<keyword evidence="3 11" id="KW-0479">Metal-binding</keyword>
<dbReference type="HAMAP" id="MF_00983">
    <property type="entry name" value="PriA"/>
    <property type="match status" value="1"/>
</dbReference>